<evidence type="ECO:0000259" key="6">
    <source>
        <dbReference type="PROSITE" id="PS50011"/>
    </source>
</evidence>
<name>A0AA38U6D0_9ASTR</name>
<feature type="domain" description="Protein kinase" evidence="6">
    <location>
        <begin position="1"/>
        <end position="152"/>
    </location>
</feature>
<organism evidence="7 8">
    <name type="scientific">Centaurea solstitialis</name>
    <name type="common">yellow star-thistle</name>
    <dbReference type="NCBI Taxonomy" id="347529"/>
    <lineage>
        <taxon>Eukaryota</taxon>
        <taxon>Viridiplantae</taxon>
        <taxon>Streptophyta</taxon>
        <taxon>Embryophyta</taxon>
        <taxon>Tracheophyta</taxon>
        <taxon>Spermatophyta</taxon>
        <taxon>Magnoliopsida</taxon>
        <taxon>eudicotyledons</taxon>
        <taxon>Gunneridae</taxon>
        <taxon>Pentapetalae</taxon>
        <taxon>asterids</taxon>
        <taxon>campanulids</taxon>
        <taxon>Asterales</taxon>
        <taxon>Asteraceae</taxon>
        <taxon>Carduoideae</taxon>
        <taxon>Cardueae</taxon>
        <taxon>Centaureinae</taxon>
        <taxon>Centaurea</taxon>
    </lineage>
</organism>
<evidence type="ECO:0000313" key="7">
    <source>
        <dbReference type="EMBL" id="KAJ9566941.1"/>
    </source>
</evidence>
<evidence type="ECO:0000256" key="5">
    <source>
        <dbReference type="ARBA" id="ARBA00022840"/>
    </source>
</evidence>
<dbReference type="Proteomes" id="UP001172457">
    <property type="component" value="Chromosome 1"/>
</dbReference>
<keyword evidence="3" id="KW-0547">Nucleotide-binding</keyword>
<dbReference type="PANTHER" id="PTHR27002:SF181">
    <property type="entry name" value="RECEPTOR-LIKE SERINE_THREONINE-PROTEIN KINASE"/>
    <property type="match status" value="1"/>
</dbReference>
<evidence type="ECO:0000313" key="8">
    <source>
        <dbReference type="Proteomes" id="UP001172457"/>
    </source>
</evidence>
<dbReference type="EMBL" id="JARYMX010000001">
    <property type="protein sequence ID" value="KAJ9566941.1"/>
    <property type="molecule type" value="Genomic_DNA"/>
</dbReference>
<dbReference type="AlphaFoldDB" id="A0AA38U6D0"/>
<dbReference type="GO" id="GO:0004674">
    <property type="term" value="F:protein serine/threonine kinase activity"/>
    <property type="evidence" value="ECO:0007669"/>
    <property type="project" value="UniProtKB-KW"/>
</dbReference>
<dbReference type="SUPFAM" id="SSF56112">
    <property type="entry name" value="Protein kinase-like (PK-like)"/>
    <property type="match status" value="1"/>
</dbReference>
<evidence type="ECO:0000256" key="1">
    <source>
        <dbReference type="ARBA" id="ARBA00022527"/>
    </source>
</evidence>
<reference evidence="7" key="1">
    <citation type="submission" date="2023-03" db="EMBL/GenBank/DDBJ databases">
        <title>Chromosome-scale reference genome and RAD-based genetic map of yellow starthistle (Centaurea solstitialis) reveal putative structural variation and QTLs associated with invader traits.</title>
        <authorList>
            <person name="Reatini B."/>
            <person name="Cang F.A."/>
            <person name="Jiang Q."/>
            <person name="Mckibben M.T.W."/>
            <person name="Barker M.S."/>
            <person name="Rieseberg L.H."/>
            <person name="Dlugosch K.M."/>
        </authorList>
    </citation>
    <scope>NUCLEOTIDE SEQUENCE</scope>
    <source>
        <strain evidence="7">CAN-66</strain>
        <tissue evidence="7">Leaf</tissue>
    </source>
</reference>
<keyword evidence="4" id="KW-0418">Kinase</keyword>
<keyword evidence="5" id="KW-0067">ATP-binding</keyword>
<dbReference type="GO" id="GO:0005886">
    <property type="term" value="C:plasma membrane"/>
    <property type="evidence" value="ECO:0007669"/>
    <property type="project" value="TreeGrafter"/>
</dbReference>
<sequence length="192" mass="21412">MNPNIADFGMARLFNHEEVEGNTNRIVGTFGYMSPEYALYGQFSVKSDVFSFGVLVLEIVSGQRNQRFRDGHGVDGLLTNVSMEMFTRWNNVKYDTPHIKGKLGSLQEIIKTIHIGLLCVQNNVVDRPTMAEVVHMLKSASLALPAPSEPAFFLHTSVVEQMLNPIQDNNFGNNKGSHFSVNDVTITDLVPR</sequence>
<keyword evidence="1" id="KW-0723">Serine/threonine-protein kinase</keyword>
<comment type="caution">
    <text evidence="7">The sequence shown here is derived from an EMBL/GenBank/DDBJ whole genome shotgun (WGS) entry which is preliminary data.</text>
</comment>
<dbReference type="InterPro" id="IPR000719">
    <property type="entry name" value="Prot_kinase_dom"/>
</dbReference>
<dbReference type="InterPro" id="IPR001245">
    <property type="entry name" value="Ser-Thr/Tyr_kinase_cat_dom"/>
</dbReference>
<dbReference type="Pfam" id="PF07714">
    <property type="entry name" value="PK_Tyr_Ser-Thr"/>
    <property type="match status" value="1"/>
</dbReference>
<keyword evidence="2" id="KW-0808">Transferase</keyword>
<evidence type="ECO:0000256" key="3">
    <source>
        <dbReference type="ARBA" id="ARBA00022741"/>
    </source>
</evidence>
<keyword evidence="8" id="KW-1185">Reference proteome</keyword>
<dbReference type="GO" id="GO:0005524">
    <property type="term" value="F:ATP binding"/>
    <property type="evidence" value="ECO:0007669"/>
    <property type="project" value="UniProtKB-KW"/>
</dbReference>
<dbReference type="PANTHER" id="PTHR27002">
    <property type="entry name" value="RECEPTOR-LIKE SERINE/THREONINE-PROTEIN KINASE SD1-8"/>
    <property type="match status" value="1"/>
</dbReference>
<dbReference type="PROSITE" id="PS50011">
    <property type="entry name" value="PROTEIN_KINASE_DOM"/>
    <property type="match status" value="1"/>
</dbReference>
<dbReference type="Gene3D" id="1.10.510.10">
    <property type="entry name" value="Transferase(Phosphotransferase) domain 1"/>
    <property type="match status" value="1"/>
</dbReference>
<protein>
    <recommendedName>
        <fullName evidence="6">Protein kinase domain-containing protein</fullName>
    </recommendedName>
</protein>
<evidence type="ECO:0000256" key="2">
    <source>
        <dbReference type="ARBA" id="ARBA00022679"/>
    </source>
</evidence>
<dbReference type="InterPro" id="IPR011009">
    <property type="entry name" value="Kinase-like_dom_sf"/>
</dbReference>
<accession>A0AA38U6D0</accession>
<proteinExistence type="predicted"/>
<evidence type="ECO:0000256" key="4">
    <source>
        <dbReference type="ARBA" id="ARBA00022777"/>
    </source>
</evidence>
<gene>
    <name evidence="7" type="ORF">OSB04_002907</name>
</gene>